<dbReference type="eggNOG" id="COG1216">
    <property type="taxonomic scope" value="Bacteria"/>
</dbReference>
<evidence type="ECO:0000259" key="1">
    <source>
        <dbReference type="Pfam" id="PF00535"/>
    </source>
</evidence>
<gene>
    <name evidence="2" type="ordered locus">Ppha_1013</name>
</gene>
<feature type="domain" description="Glycosyltransferase 2-like" evidence="1">
    <location>
        <begin position="13"/>
        <end position="124"/>
    </location>
</feature>
<sequence length="334" mass="37289">MHKPITPDKTMVSVVIVSYNTREILRNCLDALFENSKGVHMEVFVVDNDSADDSAAMVQHDFPLIRLIANDKNLGFAAANNQAFALASGRYIILLNPDAYIRPASIEHCLTFMEQTPQCGLAGGKIISPEGRLEPSARRFPSALSKLLTLSGLSGKFPASPILNHYEFGGFAHDHPLEVDWVPGTFTIIRKAMLDAIGAFDERFYIYYEETDLCLRAKKAGWKVFFIHDAEVMHIGGACSKTRKDKTFDNKASQVLTFRMRSEWLYYHKNRGIIAVISSAGVELLWHAARYTKNLLLPFGNAEKKRSAATSVMSQIVQSLKETKFGTLSPPSPW</sequence>
<protein>
    <submittedName>
        <fullName evidence="2">Glycosyl transferase family 2</fullName>
    </submittedName>
</protein>
<dbReference type="CDD" id="cd04186">
    <property type="entry name" value="GT_2_like_c"/>
    <property type="match status" value="1"/>
</dbReference>
<dbReference type="Gene3D" id="3.90.550.10">
    <property type="entry name" value="Spore Coat Polysaccharide Biosynthesis Protein SpsA, Chain A"/>
    <property type="match status" value="1"/>
</dbReference>
<proteinExistence type="predicted"/>
<dbReference type="PANTHER" id="PTHR43179:SF7">
    <property type="entry name" value="RHAMNOSYLTRANSFERASE WBBL"/>
    <property type="match status" value="1"/>
</dbReference>
<reference evidence="2 3" key="1">
    <citation type="submission" date="2008-06" db="EMBL/GenBank/DDBJ databases">
        <title>Complete sequence of Pelodictyon phaeoclathratiforme BU-1.</title>
        <authorList>
            <consortium name="US DOE Joint Genome Institute"/>
            <person name="Lucas S."/>
            <person name="Copeland A."/>
            <person name="Lapidus A."/>
            <person name="Glavina del Rio T."/>
            <person name="Dalin E."/>
            <person name="Tice H."/>
            <person name="Bruce D."/>
            <person name="Goodwin L."/>
            <person name="Pitluck S."/>
            <person name="Schmutz J."/>
            <person name="Larimer F."/>
            <person name="Land M."/>
            <person name="Hauser L."/>
            <person name="Kyrpides N."/>
            <person name="Mikhailova N."/>
            <person name="Liu Z."/>
            <person name="Li T."/>
            <person name="Zhao F."/>
            <person name="Overmann J."/>
            <person name="Bryant D.A."/>
            <person name="Richardson P."/>
        </authorList>
    </citation>
    <scope>NUCLEOTIDE SEQUENCE [LARGE SCALE GENOMIC DNA]</scope>
    <source>
        <strain evidence="3">DSM 5477 / BU-1</strain>
    </source>
</reference>
<dbReference type="Proteomes" id="UP000002724">
    <property type="component" value="Chromosome"/>
</dbReference>
<dbReference type="CAZy" id="GT2">
    <property type="family name" value="Glycosyltransferase Family 2"/>
</dbReference>
<dbReference type="HOGENOM" id="CLU_023845_4_0_10"/>
<name>B4SFP2_PELPB</name>
<dbReference type="GO" id="GO:0016740">
    <property type="term" value="F:transferase activity"/>
    <property type="evidence" value="ECO:0007669"/>
    <property type="project" value="UniProtKB-KW"/>
</dbReference>
<dbReference type="PANTHER" id="PTHR43179">
    <property type="entry name" value="RHAMNOSYLTRANSFERASE WBBL"/>
    <property type="match status" value="1"/>
</dbReference>
<dbReference type="Pfam" id="PF00535">
    <property type="entry name" value="Glycos_transf_2"/>
    <property type="match status" value="1"/>
</dbReference>
<dbReference type="InterPro" id="IPR001173">
    <property type="entry name" value="Glyco_trans_2-like"/>
</dbReference>
<accession>B4SFP2</accession>
<dbReference type="AlphaFoldDB" id="B4SFP2"/>
<organism evidence="2 3">
    <name type="scientific">Pelodictyon phaeoclathratiforme (strain DSM 5477 / BU-1)</name>
    <dbReference type="NCBI Taxonomy" id="324925"/>
    <lineage>
        <taxon>Bacteria</taxon>
        <taxon>Pseudomonadati</taxon>
        <taxon>Chlorobiota</taxon>
        <taxon>Chlorobiia</taxon>
        <taxon>Chlorobiales</taxon>
        <taxon>Chlorobiaceae</taxon>
        <taxon>Chlorobium/Pelodictyon group</taxon>
        <taxon>Pelodictyon</taxon>
    </lineage>
</organism>
<evidence type="ECO:0000313" key="3">
    <source>
        <dbReference type="Proteomes" id="UP000002724"/>
    </source>
</evidence>
<evidence type="ECO:0000313" key="2">
    <source>
        <dbReference type="EMBL" id="ACF43297.1"/>
    </source>
</evidence>
<dbReference type="KEGG" id="pph:Ppha_1013"/>
<keyword evidence="2" id="KW-0808">Transferase</keyword>
<dbReference type="STRING" id="324925.Ppha_1013"/>
<dbReference type="InterPro" id="IPR029044">
    <property type="entry name" value="Nucleotide-diphossugar_trans"/>
</dbReference>
<dbReference type="EMBL" id="CP001110">
    <property type="protein sequence ID" value="ACF43297.1"/>
    <property type="molecule type" value="Genomic_DNA"/>
</dbReference>
<dbReference type="SUPFAM" id="SSF53448">
    <property type="entry name" value="Nucleotide-diphospho-sugar transferases"/>
    <property type="match status" value="1"/>
</dbReference>
<dbReference type="RefSeq" id="WP_012507791.1">
    <property type="nucleotide sequence ID" value="NC_011060.1"/>
</dbReference>
<keyword evidence="3" id="KW-1185">Reference proteome</keyword>